<organism evidence="1 2">
    <name type="scientific">Synechococcus phage S-CBP2</name>
    <dbReference type="NCBI Taxonomy" id="756277"/>
    <lineage>
        <taxon>Viruses</taxon>
        <taxon>Duplodnaviria</taxon>
        <taxon>Heunggongvirae</taxon>
        <taxon>Uroviricota</taxon>
        <taxon>Caudoviricetes</taxon>
        <taxon>Autographivirales</taxon>
        <taxon>Kembevirus</taxon>
        <taxon>Kembevirus SCBP2</taxon>
    </lineage>
</organism>
<reference evidence="1 2" key="2">
    <citation type="journal article" date="2015" name="PLoS ONE">
        <title>Comparative Genomic and Phylogenomic Analyses Reveal a Conserved Core Genome Shared by Estuarine and Oceanic Cyanopodoviruses.</title>
        <authorList>
            <person name="Huang S."/>
            <person name="Zhang S."/>
            <person name="Jiao N."/>
            <person name="Chen F."/>
        </authorList>
    </citation>
    <scope>NUCLEOTIDE SEQUENCE [LARGE SCALE GENOMIC DNA]</scope>
</reference>
<gene>
    <name evidence="1" type="ORF">S-CBP2_0027</name>
</gene>
<dbReference type="GeneID" id="22112053"/>
<dbReference type="Proteomes" id="UP000030041">
    <property type="component" value="Segment"/>
</dbReference>
<name>A0A096VKZ9_9CAUD</name>
<proteinExistence type="predicted"/>
<evidence type="ECO:0000313" key="1">
    <source>
        <dbReference type="EMBL" id="AGK86733.1"/>
    </source>
</evidence>
<reference evidence="2" key="1">
    <citation type="submission" date="2012-12" db="EMBL/GenBank/DDBJ databases">
        <title>Genomics of marine cyanopodoviruses.</title>
        <authorList>
            <person name="Huang S."/>
            <person name="Chen F."/>
        </authorList>
    </citation>
    <scope>NUCLEOTIDE SEQUENCE [LARGE SCALE GENOMIC DNA]</scope>
</reference>
<dbReference type="EMBL" id="KC310806">
    <property type="protein sequence ID" value="AGK86733.1"/>
    <property type="molecule type" value="Genomic_DNA"/>
</dbReference>
<dbReference type="KEGG" id="vg:22112053"/>
<dbReference type="OrthoDB" id="40239at10239"/>
<evidence type="ECO:0000313" key="2">
    <source>
        <dbReference type="Proteomes" id="UP000030041"/>
    </source>
</evidence>
<sequence length="106" mass="12152">MKPEYLHLSPHQTVATNLDWNGRYYVCRSGTCSVFRRDPAEVRKFLKLPKGIPSRAAFDSWIESLEAADKERQSRKVDKQIDHATGFGPECHLDESDPNYATRTVI</sequence>
<keyword evidence="2" id="KW-1185">Reference proteome</keyword>
<accession>A0A096VKZ9</accession>
<protein>
    <submittedName>
        <fullName evidence="1">Uncharacterized protein</fullName>
    </submittedName>
</protein>
<dbReference type="RefSeq" id="YP_009103135.1">
    <property type="nucleotide sequence ID" value="NC_025455.1"/>
</dbReference>